<keyword evidence="11" id="KW-1185">Reference proteome</keyword>
<comment type="caution">
    <text evidence="10">The sequence shown here is derived from an EMBL/GenBank/DDBJ whole genome shotgun (WGS) entry which is preliminary data.</text>
</comment>
<dbReference type="InterPro" id="IPR045191">
    <property type="entry name" value="MBR1/2-like"/>
</dbReference>
<evidence type="ECO:0000256" key="7">
    <source>
        <dbReference type="ARBA" id="ARBA00022833"/>
    </source>
</evidence>
<gene>
    <name evidence="10" type="ORF">CFOL_v3_07549</name>
</gene>
<dbReference type="GO" id="GO:0061630">
    <property type="term" value="F:ubiquitin protein ligase activity"/>
    <property type="evidence" value="ECO:0007669"/>
    <property type="project" value="UniProtKB-EC"/>
</dbReference>
<dbReference type="InterPro" id="IPR001841">
    <property type="entry name" value="Znf_RING"/>
</dbReference>
<sequence length="561" mass="62194">MIVFDNYFLDNMGHRNMLCPSQMIDLELDQRGPGFLHPEPCGFLRSVTNFPQPNFHNTLAASGSTTNFDGRHLPESHDSALLYGMMQYDGVQHHRSVENHDLGVPRSNFYIPYMPPSSNNRMFPVPPNYGSSDHFPSSSNYSVVGVSADEYGRYGHLMDGDRGAYKRKNAEGVPGNFQYFNPSASTSSFVIPLDTRLPDGVTAPYAMPQYMLNGLPVREVGSSRGVRNRSGAPGLEPVLAHNHSQLIQGNYVDQPFPPAGFIWFDQQSSSNSGDGGASAWTQPPALPYMHGNNVMGSSIETGDMAVQGYHETANIRTSSSFLHPPPMNLRPPNLHTPAVPLQGVRGHNFQPQVASASYRVPTNYVSRGSVNPSQDGLEIGLRLPGSIPPTGLRIYRPHRVGDLPDSTLRYRNFPHLRVLPSDEVAMLEMPDFYELGNLFDHHRDMRLDIEDMSYEELLALGERIGNVNTGLSEEAIENQLKTRSYLSSPISINLEEAACSDDEPDSCIICQEDYKNKEKIEILNCGHEYHANCLKKWLLLKNVCPICKSEALNAASKEGIA</sequence>
<dbReference type="InParanoid" id="A0A1Q3B7L2"/>
<evidence type="ECO:0000256" key="5">
    <source>
        <dbReference type="ARBA" id="ARBA00022771"/>
    </source>
</evidence>
<dbReference type="FunCoup" id="A0A1Q3B7L2">
    <property type="interactions" value="1167"/>
</dbReference>
<keyword evidence="7" id="KW-0862">Zinc</keyword>
<dbReference type="PROSITE" id="PS50089">
    <property type="entry name" value="ZF_RING_2"/>
    <property type="match status" value="1"/>
</dbReference>
<dbReference type="EC" id="2.3.2.27" evidence="2"/>
<dbReference type="InterPro" id="IPR013083">
    <property type="entry name" value="Znf_RING/FYVE/PHD"/>
</dbReference>
<evidence type="ECO:0000256" key="8">
    <source>
        <dbReference type="PROSITE-ProRule" id="PRU00175"/>
    </source>
</evidence>
<keyword evidence="4" id="KW-0479">Metal-binding</keyword>
<evidence type="ECO:0000256" key="2">
    <source>
        <dbReference type="ARBA" id="ARBA00012483"/>
    </source>
</evidence>
<dbReference type="SUPFAM" id="SSF57850">
    <property type="entry name" value="RING/U-box"/>
    <property type="match status" value="1"/>
</dbReference>
<dbReference type="SMART" id="SM00184">
    <property type="entry name" value="RING"/>
    <property type="match status" value="1"/>
</dbReference>
<evidence type="ECO:0000313" key="11">
    <source>
        <dbReference type="Proteomes" id="UP000187406"/>
    </source>
</evidence>
<feature type="domain" description="RING-type" evidence="9">
    <location>
        <begin position="507"/>
        <end position="548"/>
    </location>
</feature>
<keyword evidence="6" id="KW-0833">Ubl conjugation pathway</keyword>
<dbReference type="PANTHER" id="PTHR22937:SF222">
    <property type="entry name" value="RING-TYPE E3 UBIQUITIN TRANSFERASE"/>
    <property type="match status" value="1"/>
</dbReference>
<dbReference type="GO" id="GO:0008270">
    <property type="term" value="F:zinc ion binding"/>
    <property type="evidence" value="ECO:0007669"/>
    <property type="project" value="UniProtKB-KW"/>
</dbReference>
<dbReference type="FunFam" id="3.30.40.10:FF:000615">
    <property type="entry name" value="E3 ubiquitin ligase BIG BROTHER"/>
    <property type="match status" value="1"/>
</dbReference>
<dbReference type="EMBL" id="BDDD01000330">
    <property type="protein sequence ID" value="GAV64031.1"/>
    <property type="molecule type" value="Genomic_DNA"/>
</dbReference>
<name>A0A1Q3B7L2_CEPFO</name>
<dbReference type="PANTHER" id="PTHR22937">
    <property type="entry name" value="E3 UBIQUITIN-PROTEIN LIGASE RNF165"/>
    <property type="match status" value="1"/>
</dbReference>
<evidence type="ECO:0000259" key="9">
    <source>
        <dbReference type="PROSITE" id="PS50089"/>
    </source>
</evidence>
<accession>A0A1Q3B7L2</accession>
<evidence type="ECO:0000256" key="4">
    <source>
        <dbReference type="ARBA" id="ARBA00022723"/>
    </source>
</evidence>
<evidence type="ECO:0000256" key="1">
    <source>
        <dbReference type="ARBA" id="ARBA00000900"/>
    </source>
</evidence>
<reference evidence="11" key="1">
    <citation type="submission" date="2016-04" db="EMBL/GenBank/DDBJ databases">
        <title>Cephalotus genome sequencing.</title>
        <authorList>
            <person name="Fukushima K."/>
            <person name="Hasebe M."/>
            <person name="Fang X."/>
        </authorList>
    </citation>
    <scope>NUCLEOTIDE SEQUENCE [LARGE SCALE GENOMIC DNA]</scope>
    <source>
        <strain evidence="11">cv. St1</strain>
    </source>
</reference>
<dbReference type="Pfam" id="PF13639">
    <property type="entry name" value="zf-RING_2"/>
    <property type="match status" value="1"/>
</dbReference>
<evidence type="ECO:0000256" key="3">
    <source>
        <dbReference type="ARBA" id="ARBA00022679"/>
    </source>
</evidence>
<keyword evidence="5 8" id="KW-0863">Zinc-finger</keyword>
<dbReference type="STRING" id="3775.A0A1Q3B7L2"/>
<proteinExistence type="predicted"/>
<dbReference type="CDD" id="cd16469">
    <property type="entry name" value="RING-H2_RNF24-like"/>
    <property type="match status" value="1"/>
</dbReference>
<dbReference type="AlphaFoldDB" id="A0A1Q3B7L2"/>
<keyword evidence="3" id="KW-0808">Transferase</keyword>
<evidence type="ECO:0000313" key="10">
    <source>
        <dbReference type="EMBL" id="GAV64031.1"/>
    </source>
</evidence>
<dbReference type="Proteomes" id="UP000187406">
    <property type="component" value="Unassembled WGS sequence"/>
</dbReference>
<protein>
    <recommendedName>
        <fullName evidence="2">RING-type E3 ubiquitin transferase</fullName>
        <ecNumber evidence="2">2.3.2.27</ecNumber>
    </recommendedName>
</protein>
<dbReference type="GO" id="GO:0005634">
    <property type="term" value="C:nucleus"/>
    <property type="evidence" value="ECO:0007669"/>
    <property type="project" value="TreeGrafter"/>
</dbReference>
<comment type="catalytic activity">
    <reaction evidence="1">
        <text>S-ubiquitinyl-[E2 ubiquitin-conjugating enzyme]-L-cysteine + [acceptor protein]-L-lysine = [E2 ubiquitin-conjugating enzyme]-L-cysteine + N(6)-ubiquitinyl-[acceptor protein]-L-lysine.</text>
        <dbReference type="EC" id="2.3.2.27"/>
    </reaction>
</comment>
<dbReference type="OrthoDB" id="8062037at2759"/>
<dbReference type="Gene3D" id="3.30.40.10">
    <property type="entry name" value="Zinc/RING finger domain, C3HC4 (zinc finger)"/>
    <property type="match status" value="1"/>
</dbReference>
<organism evidence="10 11">
    <name type="scientific">Cephalotus follicularis</name>
    <name type="common">Albany pitcher plant</name>
    <dbReference type="NCBI Taxonomy" id="3775"/>
    <lineage>
        <taxon>Eukaryota</taxon>
        <taxon>Viridiplantae</taxon>
        <taxon>Streptophyta</taxon>
        <taxon>Embryophyta</taxon>
        <taxon>Tracheophyta</taxon>
        <taxon>Spermatophyta</taxon>
        <taxon>Magnoliopsida</taxon>
        <taxon>eudicotyledons</taxon>
        <taxon>Gunneridae</taxon>
        <taxon>Pentapetalae</taxon>
        <taxon>rosids</taxon>
        <taxon>fabids</taxon>
        <taxon>Oxalidales</taxon>
        <taxon>Cephalotaceae</taxon>
        <taxon>Cephalotus</taxon>
    </lineage>
</organism>
<evidence type="ECO:0000256" key="6">
    <source>
        <dbReference type="ARBA" id="ARBA00022786"/>
    </source>
</evidence>